<reference evidence="5 6" key="1">
    <citation type="submission" date="2016-05" db="EMBL/GenBank/DDBJ databases">
        <title>First whole genome sequencing of Entamoeba histolytica HM1:IMSS-clone-6.</title>
        <authorList>
            <person name="Mukherjee Avik.K."/>
            <person name="Izumyama S."/>
            <person name="Nakada-Tsukui K."/>
            <person name="Nozaki T."/>
        </authorList>
    </citation>
    <scope>NUCLEOTIDE SEQUENCE [LARGE SCALE GENOMIC DNA]</scope>
    <source>
        <strain evidence="5 6">HM1:IMSS clone 6</strain>
    </source>
</reference>
<feature type="signal peptide" evidence="4">
    <location>
        <begin position="1"/>
        <end position="23"/>
    </location>
</feature>
<dbReference type="VEuPathDB" id="AmoebaDB:EHI_182020"/>
<evidence type="ECO:0000256" key="4">
    <source>
        <dbReference type="SAM" id="SignalP"/>
    </source>
</evidence>
<dbReference type="PANTHER" id="PTHR24320">
    <property type="entry name" value="RETINOL DEHYDROGENASE"/>
    <property type="match status" value="1"/>
</dbReference>
<evidence type="ECO:0000313" key="5">
    <source>
        <dbReference type="EMBL" id="GAT99348.1"/>
    </source>
</evidence>
<dbReference type="PANTHER" id="PTHR24320:SF282">
    <property type="entry name" value="WW DOMAIN-CONTAINING OXIDOREDUCTASE"/>
    <property type="match status" value="1"/>
</dbReference>
<dbReference type="EMBL" id="BDEQ01000001">
    <property type="protein sequence ID" value="GAT99348.1"/>
    <property type="molecule type" value="Genomic_DNA"/>
</dbReference>
<dbReference type="Gene3D" id="3.40.50.720">
    <property type="entry name" value="NAD(P)-binding Rossmann-like Domain"/>
    <property type="match status" value="1"/>
</dbReference>
<accession>A0A5K1U4N0</accession>
<dbReference type="CDD" id="cd05327">
    <property type="entry name" value="retinol-DH_like_SDR_c_like"/>
    <property type="match status" value="1"/>
</dbReference>
<dbReference type="Pfam" id="PF00106">
    <property type="entry name" value="adh_short"/>
    <property type="match status" value="1"/>
</dbReference>
<comment type="similarity">
    <text evidence="1">Belongs to the short-chain dehydrogenases/reductases (SDR) family.</text>
</comment>
<gene>
    <name evidence="5" type="ORF">CL6EHI_182020</name>
</gene>
<protein>
    <submittedName>
        <fullName evidence="5">Short chain dehydrogenase family protein</fullName>
    </submittedName>
</protein>
<dbReference type="VEuPathDB" id="AmoebaDB:EHI5A_137890"/>
<dbReference type="InterPro" id="IPR020904">
    <property type="entry name" value="Sc_DH/Rdtase_CS"/>
</dbReference>
<evidence type="ECO:0000256" key="2">
    <source>
        <dbReference type="ARBA" id="ARBA00022857"/>
    </source>
</evidence>
<dbReference type="PRINTS" id="PR00081">
    <property type="entry name" value="GDHRDH"/>
</dbReference>
<dbReference type="SUPFAM" id="SSF51735">
    <property type="entry name" value="NAD(P)-binding Rossmann-fold domains"/>
    <property type="match status" value="1"/>
</dbReference>
<proteinExistence type="inferred from homology"/>
<dbReference type="InterPro" id="IPR036291">
    <property type="entry name" value="NAD(P)-bd_dom_sf"/>
</dbReference>
<evidence type="ECO:0000256" key="1">
    <source>
        <dbReference type="ARBA" id="ARBA00006484"/>
    </source>
</evidence>
<sequence>MDFITNIILIGVFLFLLKMYCSGRQNLVEKDLKDKVVVLTGGTHGMGIALVRELLKHHATVVSFSRNESLAQRISNELIKEFPNSQFEHITMDLGDLKSVKEATEICIEKYPEIDYIIDNAGILISPFTKTKQNLEGIIGINYVGHFLFNLKLLNALKIRHGRFIITSSIMAQFANKPITLDCKKNEFNCYQRYSQSKLALMMMAKELSLHGIEAVSIHPGVVISNILHKYPLFIQWGYKILGFFIFKSVEDGIQTALHCIFSDSIINGGYYKDCECSMLYKRAENTIERQEVWDKTYEIIKPFL</sequence>
<dbReference type="OMA" id="NEVIFMM"/>
<dbReference type="VEuPathDB" id="AmoebaDB:EHI7A_088610"/>
<dbReference type="AlphaFoldDB" id="A0A5K1U4N0"/>
<feature type="chain" id="PRO_5023865360" evidence="4">
    <location>
        <begin position="24"/>
        <end position="305"/>
    </location>
</feature>
<name>A0A5K1U4N0_ENTHI</name>
<keyword evidence="3" id="KW-0560">Oxidoreductase</keyword>
<evidence type="ECO:0000313" key="6">
    <source>
        <dbReference type="Proteomes" id="UP000078387"/>
    </source>
</evidence>
<dbReference type="VEuPathDB" id="AmoebaDB:KM1_165740"/>
<dbReference type="Proteomes" id="UP000078387">
    <property type="component" value="Unassembled WGS sequence"/>
</dbReference>
<dbReference type="InterPro" id="IPR002347">
    <property type="entry name" value="SDR_fam"/>
</dbReference>
<evidence type="ECO:0000256" key="3">
    <source>
        <dbReference type="ARBA" id="ARBA00023002"/>
    </source>
</evidence>
<dbReference type="VEuPathDB" id="AmoebaDB:EHI8A_124070"/>
<keyword evidence="2" id="KW-0521">NADP</keyword>
<organism evidence="5 6">
    <name type="scientific">Entamoeba histolytica</name>
    <dbReference type="NCBI Taxonomy" id="5759"/>
    <lineage>
        <taxon>Eukaryota</taxon>
        <taxon>Amoebozoa</taxon>
        <taxon>Evosea</taxon>
        <taxon>Archamoebae</taxon>
        <taxon>Mastigamoebida</taxon>
        <taxon>Entamoebidae</taxon>
        <taxon>Entamoeba</taxon>
    </lineage>
</organism>
<keyword evidence="4" id="KW-0732">Signal</keyword>
<comment type="caution">
    <text evidence="5">The sequence shown here is derived from an EMBL/GenBank/DDBJ whole genome shotgun (WGS) entry which is preliminary data.</text>
</comment>
<dbReference type="GO" id="GO:0016491">
    <property type="term" value="F:oxidoreductase activity"/>
    <property type="evidence" value="ECO:0007669"/>
    <property type="project" value="UniProtKB-KW"/>
</dbReference>
<dbReference type="PROSITE" id="PS00061">
    <property type="entry name" value="ADH_SHORT"/>
    <property type="match status" value="1"/>
</dbReference>